<dbReference type="InterPro" id="IPR011009">
    <property type="entry name" value="Kinase-like_dom_sf"/>
</dbReference>
<keyword evidence="1" id="KW-0812">Transmembrane</keyword>
<name>A0A9D1VZC7_9FIRM</name>
<dbReference type="PANTHER" id="PTHR24347">
    <property type="entry name" value="SERINE/THREONINE-PROTEIN KINASE"/>
    <property type="match status" value="1"/>
</dbReference>
<reference evidence="3" key="1">
    <citation type="journal article" date="2021" name="PeerJ">
        <title>Extensive microbial diversity within the chicken gut microbiome revealed by metagenomics and culture.</title>
        <authorList>
            <person name="Gilroy R."/>
            <person name="Ravi A."/>
            <person name="Getino M."/>
            <person name="Pursley I."/>
            <person name="Horton D.L."/>
            <person name="Alikhan N.F."/>
            <person name="Baker D."/>
            <person name="Gharbi K."/>
            <person name="Hall N."/>
            <person name="Watson M."/>
            <person name="Adriaenssens E.M."/>
            <person name="Foster-Nyarko E."/>
            <person name="Jarju S."/>
            <person name="Secka A."/>
            <person name="Antonio M."/>
            <person name="Oren A."/>
            <person name="Chaudhuri R.R."/>
            <person name="La Ragione R."/>
            <person name="Hildebrand F."/>
            <person name="Pallen M.J."/>
        </authorList>
    </citation>
    <scope>NUCLEOTIDE SEQUENCE</scope>
    <source>
        <strain evidence="3">ChiSjej5B23-15282</strain>
    </source>
</reference>
<dbReference type="SUPFAM" id="SSF56112">
    <property type="entry name" value="Protein kinase-like (PK-like)"/>
    <property type="match status" value="1"/>
</dbReference>
<dbReference type="InterPro" id="IPR000719">
    <property type="entry name" value="Prot_kinase_dom"/>
</dbReference>
<dbReference type="AlphaFoldDB" id="A0A9D1VZC7"/>
<protein>
    <submittedName>
        <fullName evidence="3">Ig-like domain-containing protein</fullName>
    </submittedName>
</protein>
<dbReference type="GO" id="GO:0005524">
    <property type="term" value="F:ATP binding"/>
    <property type="evidence" value="ECO:0007669"/>
    <property type="project" value="InterPro"/>
</dbReference>
<dbReference type="InterPro" id="IPR003343">
    <property type="entry name" value="Big_2"/>
</dbReference>
<feature type="transmembrane region" description="Helical" evidence="1">
    <location>
        <begin position="349"/>
        <end position="371"/>
    </location>
</feature>
<evidence type="ECO:0000259" key="2">
    <source>
        <dbReference type="PROSITE" id="PS50011"/>
    </source>
</evidence>
<organism evidence="3 4">
    <name type="scientific">Candidatus Mediterraneibacter caccavium</name>
    <dbReference type="NCBI Taxonomy" id="2838661"/>
    <lineage>
        <taxon>Bacteria</taxon>
        <taxon>Bacillati</taxon>
        <taxon>Bacillota</taxon>
        <taxon>Clostridia</taxon>
        <taxon>Lachnospirales</taxon>
        <taxon>Lachnospiraceae</taxon>
        <taxon>Mediterraneibacter</taxon>
    </lineage>
</organism>
<evidence type="ECO:0000256" key="1">
    <source>
        <dbReference type="SAM" id="Phobius"/>
    </source>
</evidence>
<proteinExistence type="predicted"/>
<sequence length="636" mass="72770">MDEKTRKGNRCVLPEGFELNGKHRIYTIEKYISAGSNSIVYQAFYSDSLMPGHRHIVLIKELYPLDEKGRITRDGDWNLTVEPSAEAFFQYHRDSFIAGNHAHLTLAENGRGRIAENLDSFEANHTVYTVLTSKKGRVLSDLLEEGVEFPTVTDTVSLVKNLLLALSAFHEHGLLHLDISPDNLFILEAEEKSFPSELILLDFNSVYSMEDGWAYENHYYFGKTGYMAPEIMLHRKEEIGPWTDIYSVCAVWYELLSGERLPDNMELTDNREMVSQYSRLLLHEKERTAVQINKMLKKGFQILPKNRYQNVEEMLSDLKKLTDILNGTDRKPLSEGKVRKTGVLRKKHFLPAAALMCAVFLAAGVGAGVLLERTMQPQQSMEHTELDLTQFPLETDDSVVLTEKNIRHPLVDNIMEMPVQSSMSVRVNLKDYTHPRDTTEVFETYGIFTIYNGEGDKRGWQFADLTYDFFYTPDNTLHMELPLQDTNDFPLEYIGVIFANYNYTETSALLDIKDCTLVDGSGTSHEITDLEGSHILYFDEENWQWNLLSEQNKDYVEDFGDIYGGKLIVDAEVGFLEPILDVRWESDNPDVAEVDQKGRIYANRQGQATITVTIEDKNTGEVRKTQMLVHVRSKLG</sequence>
<feature type="domain" description="Protein kinase" evidence="2">
    <location>
        <begin position="26"/>
        <end position="325"/>
    </location>
</feature>
<dbReference type="SUPFAM" id="SSF49373">
    <property type="entry name" value="Invasin/intimin cell-adhesion fragments"/>
    <property type="match status" value="1"/>
</dbReference>
<accession>A0A9D1VZC7</accession>
<comment type="caution">
    <text evidence="3">The sequence shown here is derived from an EMBL/GenBank/DDBJ whole genome shotgun (WGS) entry which is preliminary data.</text>
</comment>
<keyword evidence="1" id="KW-1133">Transmembrane helix</keyword>
<dbReference type="Pfam" id="PF02368">
    <property type="entry name" value="Big_2"/>
    <property type="match status" value="1"/>
</dbReference>
<dbReference type="InterPro" id="IPR008964">
    <property type="entry name" value="Invasin/intimin_cell_adhesion"/>
</dbReference>
<dbReference type="InterPro" id="IPR008266">
    <property type="entry name" value="Tyr_kinase_AS"/>
</dbReference>
<gene>
    <name evidence="3" type="ORF">H9981_11170</name>
</gene>
<dbReference type="SMART" id="SM00220">
    <property type="entry name" value="S_TKc"/>
    <property type="match status" value="1"/>
</dbReference>
<keyword evidence="1" id="KW-0472">Membrane</keyword>
<dbReference type="Gene3D" id="2.60.40.1080">
    <property type="match status" value="1"/>
</dbReference>
<dbReference type="Proteomes" id="UP000824243">
    <property type="component" value="Unassembled WGS sequence"/>
</dbReference>
<dbReference type="EMBL" id="DXFA01000182">
    <property type="protein sequence ID" value="HIX49549.1"/>
    <property type="molecule type" value="Genomic_DNA"/>
</dbReference>
<evidence type="ECO:0000313" key="4">
    <source>
        <dbReference type="Proteomes" id="UP000824243"/>
    </source>
</evidence>
<dbReference type="PROSITE" id="PS50011">
    <property type="entry name" value="PROTEIN_KINASE_DOM"/>
    <property type="match status" value="1"/>
</dbReference>
<dbReference type="GO" id="GO:0004672">
    <property type="term" value="F:protein kinase activity"/>
    <property type="evidence" value="ECO:0007669"/>
    <property type="project" value="InterPro"/>
</dbReference>
<dbReference type="PROSITE" id="PS00109">
    <property type="entry name" value="PROTEIN_KINASE_TYR"/>
    <property type="match status" value="1"/>
</dbReference>
<evidence type="ECO:0000313" key="3">
    <source>
        <dbReference type="EMBL" id="HIX49549.1"/>
    </source>
</evidence>
<dbReference type="Gene3D" id="1.10.510.10">
    <property type="entry name" value="Transferase(Phosphotransferase) domain 1"/>
    <property type="match status" value="1"/>
</dbReference>
<reference evidence="3" key="2">
    <citation type="submission" date="2021-04" db="EMBL/GenBank/DDBJ databases">
        <authorList>
            <person name="Gilroy R."/>
        </authorList>
    </citation>
    <scope>NUCLEOTIDE SEQUENCE</scope>
    <source>
        <strain evidence="3">ChiSjej5B23-15282</strain>
    </source>
</reference>
<dbReference type="Pfam" id="PF00069">
    <property type="entry name" value="Pkinase"/>
    <property type="match status" value="1"/>
</dbReference>